<dbReference type="Gene3D" id="2.130.10.10">
    <property type="entry name" value="YVTN repeat-like/Quinoprotein amine dehydrogenase"/>
    <property type="match status" value="1"/>
</dbReference>
<evidence type="ECO:0000313" key="3">
    <source>
        <dbReference type="Proteomes" id="UP000245959"/>
    </source>
</evidence>
<reference evidence="2 3" key="1">
    <citation type="submission" date="2018-04" db="EMBL/GenBank/DDBJ databases">
        <title>Genomic Encyclopedia of Type Strains, Phase IV (KMG-IV): sequencing the most valuable type-strain genomes for metagenomic binning, comparative biology and taxonomic classification.</title>
        <authorList>
            <person name="Goeker M."/>
        </authorList>
    </citation>
    <scope>NUCLEOTIDE SEQUENCE [LARGE SCALE GENOMIC DNA]</scope>
    <source>
        <strain evidence="2 3">DSM 14823</strain>
    </source>
</reference>
<keyword evidence="1" id="KW-0732">Signal</keyword>
<dbReference type="SUPFAM" id="SSF50998">
    <property type="entry name" value="Quinoprotein alcohol dehydrogenase-like"/>
    <property type="match status" value="1"/>
</dbReference>
<dbReference type="PROSITE" id="PS51257">
    <property type="entry name" value="PROKAR_LIPOPROTEIN"/>
    <property type="match status" value="1"/>
</dbReference>
<organism evidence="2 3">
    <name type="scientific">Victivallis vadensis</name>
    <dbReference type="NCBI Taxonomy" id="172901"/>
    <lineage>
        <taxon>Bacteria</taxon>
        <taxon>Pseudomonadati</taxon>
        <taxon>Lentisphaerota</taxon>
        <taxon>Lentisphaeria</taxon>
        <taxon>Victivallales</taxon>
        <taxon>Victivallaceae</taxon>
        <taxon>Victivallis</taxon>
    </lineage>
</organism>
<dbReference type="GO" id="GO:0030246">
    <property type="term" value="F:carbohydrate binding"/>
    <property type="evidence" value="ECO:0007669"/>
    <property type="project" value="UniProtKB-KW"/>
</dbReference>
<dbReference type="Gene3D" id="1.50.10.100">
    <property type="entry name" value="Chondroitin AC/alginate lyase"/>
    <property type="match status" value="1"/>
</dbReference>
<evidence type="ECO:0000256" key="1">
    <source>
        <dbReference type="SAM" id="SignalP"/>
    </source>
</evidence>
<dbReference type="InterPro" id="IPR015943">
    <property type="entry name" value="WD40/YVTN_repeat-like_dom_sf"/>
</dbReference>
<name>A0A2U1B8X3_9BACT</name>
<dbReference type="InterPro" id="IPR011047">
    <property type="entry name" value="Quinoprotein_ADH-like_sf"/>
</dbReference>
<protein>
    <submittedName>
        <fullName evidence="2">Concanavalin A-like lectin/glucanase superfamily protein</fullName>
    </submittedName>
</protein>
<comment type="caution">
    <text evidence="2">The sequence shown here is derived from an EMBL/GenBank/DDBJ whole genome shotgun (WGS) entry which is preliminary data.</text>
</comment>
<dbReference type="SUPFAM" id="SSF48230">
    <property type="entry name" value="Chondroitin AC/alginate lyase"/>
    <property type="match status" value="1"/>
</dbReference>
<dbReference type="InterPro" id="IPR008929">
    <property type="entry name" value="Chondroitin_lyas"/>
</dbReference>
<proteinExistence type="predicted"/>
<sequence>MKLIMKSLLLGVAAAACGAELELRFGFEGAPGPLTKLDRNDLARRGAFCRYKPDRAGGKAPERVAEAPAVLGKNSRSSLRGNGALVWIKRDGKPFRFAEGFSFQFWFKPEELPEKPFYFAVFNKSWRVGCNPRSGRFFVQNLANREQCFSAPVALETGRWRLLTVTGKAEEIRIWLDGRPLCKRRMKQPLPESPELFFGNGSPYGTDFFPGLLDEPMLFRGALTEAEIREYAAGKLPAAALPEGRLPRLDSSAWPVTFPAAPRRSCSFSTAVIVAAEQGRDDWAPIVRDRFRKEWKVELPILPAADAVKSGKPLIFNGDARGNAALRRLAANLQLAVPAEGCELRMLPEMLDWRVGGLYFGGRTREAVERALDIFFKRFPAPAEVPLISECERAGELPDAAGMVEALRRHYAEPPDYIPNQSAIRLFRAPARAFLISGKPEYARAFGDMVRIVLEHYDAARGVRGTPPSFTFHEFPWMVESVEVSDAFTAEDRAAAAKLMVKAVENMLDYWEMAEPMRLYDSGETGYLTNHHIFASRSVYMAADYLERHCSYEPARYWKAVAANAMRGVENEPFSPEDSANYQYITYRIFMNYAVASGLYADDFFRNGAYRDYIRYVKNLCGTDCFSAGYGDNAPMARAGHWSVLRDAVELFNDEEAEFLLARLAENPPSPFYRSVLREIAPRRGLPEPGKETLGLNIFTNNAFREKFFRIDGLFGRPTLDKAVFRSSWSRRDGEFLMVNGMNGAPHGHFDAGGISRFQIGPNLWLTEGDYIRKYPDEHNTVEVSRNGRTAYPAGRHRSRAAQVVGAVNVPKRNQALLSLRVEEYGGCADWNRRIGWIAGQGVWIADKLTAREPGEFLAQCRWRLLGEPAGPQSFRQKNGAELHWRELTGAESFRYSQFDGGHEEAGRDNGYYSGSPQAGPETRIVVQRRAETVEKGAELRFVNLFTPVAAEVRQLGENLWLAPESLFAAGPVSGPDIEIAADTCLVSPAGVTAAGATRLKFGPVAWESDAPRDVALEFTQNAWRELKRRLEAAARPVPAAAVPSRTLPELPALKFDAAVTALAAGEQTLAAGFADGVFRVISREGKELFRHRFAAPVTAVAVIDVRGGSLYAAGTAGTGNRPAPGSIALFDVSGKLLWHREIPVLQQRNGTVRTVFPVRFADGGWALAAGSEAWRYHVFSPEGRELWRRQVYHGATVGLAADLDGDGNDEIVAGNEYYYHLIFDRNGRELDRKTTAPWIYSAVAADLDGDGRAEAVTGRSDGSLQVSCPPANGFRPWSVSVGGRPVGLAVLDGALYAGTLPGQVVKVGFDGKLRAAATLPAPLAAMCVCGDSLLAAGRDGILYELSGAPAVVKRYAYIHDPGEAQAPLLAGGSGFAVLGSSDRIYIIGQEAF</sequence>
<feature type="chain" id="PRO_5015531703" evidence="1">
    <location>
        <begin position="19"/>
        <end position="1393"/>
    </location>
</feature>
<dbReference type="InterPro" id="IPR013517">
    <property type="entry name" value="FG-GAP"/>
</dbReference>
<gene>
    <name evidence="2" type="ORF">C8D82_10337</name>
</gene>
<accession>A0A2U1B8X3</accession>
<dbReference type="Gene3D" id="2.70.98.70">
    <property type="match status" value="1"/>
</dbReference>
<keyword evidence="2" id="KW-0430">Lectin</keyword>
<dbReference type="Pfam" id="PF13385">
    <property type="entry name" value="Laminin_G_3"/>
    <property type="match status" value="1"/>
</dbReference>
<dbReference type="Pfam" id="PF13517">
    <property type="entry name" value="FG-GAP_3"/>
    <property type="match status" value="1"/>
</dbReference>
<dbReference type="InterPro" id="IPR013320">
    <property type="entry name" value="ConA-like_dom_sf"/>
</dbReference>
<keyword evidence="3" id="KW-1185">Reference proteome</keyword>
<dbReference type="Proteomes" id="UP000245959">
    <property type="component" value="Unassembled WGS sequence"/>
</dbReference>
<dbReference type="Gene3D" id="2.60.120.200">
    <property type="match status" value="1"/>
</dbReference>
<dbReference type="SUPFAM" id="SSF49899">
    <property type="entry name" value="Concanavalin A-like lectins/glucanases"/>
    <property type="match status" value="1"/>
</dbReference>
<feature type="signal peptide" evidence="1">
    <location>
        <begin position="1"/>
        <end position="18"/>
    </location>
</feature>
<dbReference type="EMBL" id="QEKH01000003">
    <property type="protein sequence ID" value="PVY45123.1"/>
    <property type="molecule type" value="Genomic_DNA"/>
</dbReference>
<evidence type="ECO:0000313" key="2">
    <source>
        <dbReference type="EMBL" id="PVY45123.1"/>
    </source>
</evidence>